<comment type="similarity">
    <text evidence="1">Belongs to the CdaR family.</text>
</comment>
<dbReference type="Proteomes" id="UP000886743">
    <property type="component" value="Unassembled WGS sequence"/>
</dbReference>
<gene>
    <name evidence="4" type="ORF">IAC74_00915</name>
</gene>
<proteinExistence type="inferred from homology"/>
<reference evidence="4" key="2">
    <citation type="journal article" date="2021" name="PeerJ">
        <title>Extensive microbial diversity within the chicken gut microbiome revealed by metagenomics and culture.</title>
        <authorList>
            <person name="Gilroy R."/>
            <person name="Ravi A."/>
            <person name="Getino M."/>
            <person name="Pursley I."/>
            <person name="Horton D.L."/>
            <person name="Alikhan N.F."/>
            <person name="Baker D."/>
            <person name="Gharbi K."/>
            <person name="Hall N."/>
            <person name="Watson M."/>
            <person name="Adriaenssens E.M."/>
            <person name="Foster-Nyarko E."/>
            <person name="Jarju S."/>
            <person name="Secka A."/>
            <person name="Antonio M."/>
            <person name="Oren A."/>
            <person name="Chaudhuri R.R."/>
            <person name="La Ragione R."/>
            <person name="Hildebrand F."/>
            <person name="Pallen M.J."/>
        </authorList>
    </citation>
    <scope>NUCLEOTIDE SEQUENCE</scope>
    <source>
        <strain evidence="4">4920</strain>
    </source>
</reference>
<reference evidence="4" key="1">
    <citation type="submission" date="2020-10" db="EMBL/GenBank/DDBJ databases">
        <authorList>
            <person name="Gilroy R."/>
        </authorList>
    </citation>
    <scope>NUCLEOTIDE SEQUENCE</scope>
    <source>
        <strain evidence="4">4920</strain>
    </source>
</reference>
<organism evidence="4 5">
    <name type="scientific">Candidatus Aphodoplasma excrementigallinarum</name>
    <dbReference type="NCBI Taxonomy" id="2840673"/>
    <lineage>
        <taxon>Bacteria</taxon>
        <taxon>Bacillati</taxon>
        <taxon>Bacillota</taxon>
        <taxon>Clostridia</taxon>
        <taxon>Eubacteriales</taxon>
        <taxon>Candidatus Aphodoplasma</taxon>
    </lineage>
</organism>
<name>A0A9D1NFU7_9FIRM</name>
<feature type="domain" description="CdaR GGDEF-like" evidence="3">
    <location>
        <begin position="124"/>
        <end position="242"/>
    </location>
</feature>
<dbReference type="PANTHER" id="PTHR33744">
    <property type="entry name" value="CARBOHYDRATE DIACID REGULATOR"/>
    <property type="match status" value="1"/>
</dbReference>
<dbReference type="Pfam" id="PF13556">
    <property type="entry name" value="HTH_30"/>
    <property type="match status" value="1"/>
</dbReference>
<dbReference type="Pfam" id="PF17853">
    <property type="entry name" value="GGDEF_2"/>
    <property type="match status" value="1"/>
</dbReference>
<evidence type="ECO:0000313" key="4">
    <source>
        <dbReference type="EMBL" id="HIV02105.1"/>
    </source>
</evidence>
<dbReference type="PANTHER" id="PTHR33744:SF15">
    <property type="entry name" value="CARBOHYDRATE DIACID REGULATOR"/>
    <property type="match status" value="1"/>
</dbReference>
<evidence type="ECO:0000256" key="1">
    <source>
        <dbReference type="ARBA" id="ARBA00006754"/>
    </source>
</evidence>
<sequence length="361" mass="41072">MIKKTFQNVINQMDAFLTSPVGVMDSEGFVLATNASENMAEYSDIFLAAVNDSMEIHGCRGYSVCGISKTTKPEYIIYVRGIDDESRRTCMMLAVSLSNIRLFYDDKYDKTTFIKNIISDNTLPLDLHQRARELHMDFDQKRVVFVIKVMQSGDIAALDVITGMFPEHERDFVFSMDENTIVLVKETDDTTTEEELEALAQTMIDNLNSEAMTNVLVGISTTSDNLNVLAAAYKEAQVALEIGRVFENEKYILSYKSLGVGRLIYHLPTRLCQLFLQEVLTKKGLDALDDEIITTIYEFFKNDLNVSETARKLYIHRNTLVYRLDKVLKTIGLDLRKFDDAVVFKVAMMVNQYLVANPMKI</sequence>
<dbReference type="Gene3D" id="1.10.10.2840">
    <property type="entry name" value="PucR C-terminal helix-turn-helix domain"/>
    <property type="match status" value="1"/>
</dbReference>
<protein>
    <submittedName>
        <fullName evidence="4">Helix-turn-helix domain-containing protein</fullName>
    </submittedName>
</protein>
<dbReference type="InterPro" id="IPR042070">
    <property type="entry name" value="PucR_C-HTH_sf"/>
</dbReference>
<dbReference type="EMBL" id="DVOF01000027">
    <property type="protein sequence ID" value="HIV02105.1"/>
    <property type="molecule type" value="Genomic_DNA"/>
</dbReference>
<accession>A0A9D1NFU7</accession>
<evidence type="ECO:0000313" key="5">
    <source>
        <dbReference type="Proteomes" id="UP000886743"/>
    </source>
</evidence>
<dbReference type="InterPro" id="IPR009057">
    <property type="entry name" value="Homeodomain-like_sf"/>
</dbReference>
<dbReference type="InterPro" id="IPR051448">
    <property type="entry name" value="CdaR-like_regulators"/>
</dbReference>
<evidence type="ECO:0000259" key="2">
    <source>
        <dbReference type="Pfam" id="PF13556"/>
    </source>
</evidence>
<dbReference type="InterPro" id="IPR025736">
    <property type="entry name" value="PucR_C-HTH_dom"/>
</dbReference>
<comment type="caution">
    <text evidence="4">The sequence shown here is derived from an EMBL/GenBank/DDBJ whole genome shotgun (WGS) entry which is preliminary data.</text>
</comment>
<dbReference type="SUPFAM" id="SSF46689">
    <property type="entry name" value="Homeodomain-like"/>
    <property type="match status" value="1"/>
</dbReference>
<dbReference type="AlphaFoldDB" id="A0A9D1NFU7"/>
<dbReference type="InterPro" id="IPR041522">
    <property type="entry name" value="CdaR_GGDEF"/>
</dbReference>
<evidence type="ECO:0000259" key="3">
    <source>
        <dbReference type="Pfam" id="PF17853"/>
    </source>
</evidence>
<feature type="domain" description="PucR C-terminal helix-turn-helix" evidence="2">
    <location>
        <begin position="294"/>
        <end position="349"/>
    </location>
</feature>